<evidence type="ECO:0000259" key="1">
    <source>
        <dbReference type="Pfam" id="PF19077"/>
    </source>
</evidence>
<dbReference type="EMBL" id="JSAB01000289">
    <property type="protein sequence ID" value="RNF28819.1"/>
    <property type="molecule type" value="Genomic_DNA"/>
</dbReference>
<feature type="non-terminal residue" evidence="2">
    <location>
        <position position="1"/>
    </location>
</feature>
<feature type="domain" description="Bacterial Ig-like" evidence="1">
    <location>
        <begin position="381"/>
        <end position="474"/>
    </location>
</feature>
<reference evidence="2" key="1">
    <citation type="submission" date="2014-10" db="EMBL/GenBank/DDBJ databases">
        <title>Massilia sp. genome.</title>
        <authorList>
            <person name="Xu B."/>
            <person name="Dai L."/>
            <person name="Huang Z."/>
        </authorList>
    </citation>
    <scope>NUCLEOTIDE SEQUENCE [LARGE SCALE GENOMIC DNA]</scope>
    <source>
        <strain evidence="2">CFS-1</strain>
    </source>
</reference>
<dbReference type="AlphaFoldDB" id="A0A422QFU9"/>
<dbReference type="Pfam" id="PF19077">
    <property type="entry name" value="Big_13"/>
    <property type="match status" value="1"/>
</dbReference>
<keyword evidence="3" id="KW-1185">Reference proteome</keyword>
<dbReference type="RefSeq" id="WP_183407528.1">
    <property type="nucleotide sequence ID" value="NZ_JSAB01000289.1"/>
</dbReference>
<organism evidence="2 3">
    <name type="scientific">Massilia aurea</name>
    <dbReference type="NCBI Taxonomy" id="373040"/>
    <lineage>
        <taxon>Bacteria</taxon>
        <taxon>Pseudomonadati</taxon>
        <taxon>Pseudomonadota</taxon>
        <taxon>Betaproteobacteria</taxon>
        <taxon>Burkholderiales</taxon>
        <taxon>Oxalobacteraceae</taxon>
        <taxon>Telluria group</taxon>
        <taxon>Massilia</taxon>
    </lineage>
</organism>
<dbReference type="InterPro" id="IPR013783">
    <property type="entry name" value="Ig-like_fold"/>
</dbReference>
<gene>
    <name evidence="2" type="ORF">NM04_21140</name>
</gene>
<sequence length="905" mass="95490">IEAARILVRAVTPGATQADLDLLVKAAVSFADTATKTPQVVEAIAVNTTLLALFDTTRGKGEPVNLAQALADTAKAAAGDPVTLESLLRGGGMDKVLKVMPANATLKDVVEALAKGGLPAAVDVVYPPSKPVPATPVSELKIDFHSLEQPEGDTQVDFTTRKQKPVVEFEYSGRELAAGERFEFSLDNENWSSNGVVPSSSSKTVALHGIDLSLGSPLDPIMMPDFTTLDLDDDDDSGIDPNADLATTVYVRVVDTTGATVKLVASDSQQIVWDHYAAAPQAQVLPNDNTMHFGNAAHNVTNKAELYLDNVEPGAKVEYSLDPTNYGRGPLLPERVWSDKMPELKDDGYYTVRMRQTDVSGNQSQESSITFTLDRTAPKEPTIALSKDSGVPEDGITNVNKIAISDLDTSGLNAWEYRINGGEWIFGALNGNNDTAVLTLDDVEDGPLSVQVRQIDAAGNSSDPSDALEFELDTTAPEGKFLFDSLEGASVEEEWLTTLEKADVRFEFDGALNASDTFQFSLDDGEWEDLDANAFDVTTSILTVSNVDFSTKDRTVAVRVVDQAGNATSSKSTSVESSFNDVPLAEIASVTPQFGPTGPKLLLDAGLDTLASVNPADLTFKSFNTGAGVTTPDFFDGANFKLASNVLTLDAMPALGLYQLGWEKGAFVTGAGVDVEAGSELFVGGSIATVALPGFAIDSMEWLSSTGVNASNDDKVNIAYIGQQGIDAVIHAGGGNDLIADNGSALTIQFDKLSQGAYDVVLGFDTGTGPDGDKIEITNDTAILFDKDRNGNLTWNTAAGDKYVPPVGTEAVQINLPGAAAFAALAGGNTLGALNAALNVSNIAQGKGLLILATYEDQSILLSYIEKTTNQKIDQGDIAFLGVFDQGIVNTGDIHLVGSYLPPEA</sequence>
<dbReference type="Proteomes" id="UP000283254">
    <property type="component" value="Unassembled WGS sequence"/>
</dbReference>
<dbReference type="Gene3D" id="2.60.40.10">
    <property type="entry name" value="Immunoglobulins"/>
    <property type="match status" value="2"/>
</dbReference>
<comment type="caution">
    <text evidence="2">The sequence shown here is derived from an EMBL/GenBank/DDBJ whole genome shotgun (WGS) entry which is preliminary data.</text>
</comment>
<protein>
    <recommendedName>
        <fullName evidence="1">Bacterial Ig-like domain-containing protein</fullName>
    </recommendedName>
</protein>
<accession>A0A422QFU9</accession>
<evidence type="ECO:0000313" key="2">
    <source>
        <dbReference type="EMBL" id="RNF28819.1"/>
    </source>
</evidence>
<dbReference type="InterPro" id="IPR044016">
    <property type="entry name" value="Big_13"/>
</dbReference>
<name>A0A422QFU9_9BURK</name>
<evidence type="ECO:0000313" key="3">
    <source>
        <dbReference type="Proteomes" id="UP000283254"/>
    </source>
</evidence>
<proteinExistence type="predicted"/>